<accession>A0A147BD83</accession>
<feature type="signal peptide" evidence="1">
    <location>
        <begin position="1"/>
        <end position="41"/>
    </location>
</feature>
<reference evidence="2" key="1">
    <citation type="journal article" date="2018" name="PLoS Negl. Trop. Dis.">
        <title>Sialome diversity of ticks revealed by RNAseq of single tick salivary glands.</title>
        <authorList>
            <person name="Perner J."/>
            <person name="Kropackova S."/>
            <person name="Kopacek P."/>
            <person name="Ribeiro J.M."/>
        </authorList>
    </citation>
    <scope>NUCLEOTIDE SEQUENCE</scope>
    <source>
        <strain evidence="2">Siblings of single egg batch collected in Ceske Budejovice</strain>
        <tissue evidence="2">Salivary glands</tissue>
    </source>
</reference>
<feature type="chain" id="PRO_5007542053" evidence="1">
    <location>
        <begin position="42"/>
        <end position="118"/>
    </location>
</feature>
<sequence>MPGLVLLSVPGPSGGTCSALGRSAALLLIFELCSLLSCTSPEVWPSHQCSHHQRPQLAQVGLHPLKLDFFVPSYCGLSVFRPSWSPGPELHWPFESFHVSWHFLSPQQQKLRQSWCSR</sequence>
<evidence type="ECO:0000256" key="1">
    <source>
        <dbReference type="SAM" id="SignalP"/>
    </source>
</evidence>
<proteinExistence type="predicted"/>
<protein>
    <submittedName>
        <fullName evidence="2">Putative secreted protein</fullName>
    </submittedName>
</protein>
<evidence type="ECO:0000313" key="2">
    <source>
        <dbReference type="EMBL" id="JAR88719.1"/>
    </source>
</evidence>
<name>A0A147BD83_IXORI</name>
<dbReference type="EMBL" id="GEGO01006685">
    <property type="protein sequence ID" value="JAR88719.1"/>
    <property type="molecule type" value="Transcribed_RNA"/>
</dbReference>
<dbReference type="AlphaFoldDB" id="A0A147BD83"/>
<keyword evidence="1" id="KW-0732">Signal</keyword>
<organism evidence="2">
    <name type="scientific">Ixodes ricinus</name>
    <name type="common">Common tick</name>
    <name type="synonym">Acarus ricinus</name>
    <dbReference type="NCBI Taxonomy" id="34613"/>
    <lineage>
        <taxon>Eukaryota</taxon>
        <taxon>Metazoa</taxon>
        <taxon>Ecdysozoa</taxon>
        <taxon>Arthropoda</taxon>
        <taxon>Chelicerata</taxon>
        <taxon>Arachnida</taxon>
        <taxon>Acari</taxon>
        <taxon>Parasitiformes</taxon>
        <taxon>Ixodida</taxon>
        <taxon>Ixodoidea</taxon>
        <taxon>Ixodidae</taxon>
        <taxon>Ixodinae</taxon>
        <taxon>Ixodes</taxon>
    </lineage>
</organism>